<feature type="compositionally biased region" description="Basic and acidic residues" evidence="1">
    <location>
        <begin position="147"/>
        <end position="168"/>
    </location>
</feature>
<name>A0ABN9KRV1_9NEOB</name>
<evidence type="ECO:0000256" key="1">
    <source>
        <dbReference type="SAM" id="MobiDB-lite"/>
    </source>
</evidence>
<gene>
    <name evidence="2" type="ORF">RIMI_LOCUS390812</name>
</gene>
<feature type="compositionally biased region" description="Basic and acidic residues" evidence="1">
    <location>
        <begin position="104"/>
        <end position="120"/>
    </location>
</feature>
<reference evidence="2" key="1">
    <citation type="submission" date="2023-07" db="EMBL/GenBank/DDBJ databases">
        <authorList>
            <person name="Stuckert A."/>
        </authorList>
    </citation>
    <scope>NUCLEOTIDE SEQUENCE</scope>
</reference>
<organism evidence="2 3">
    <name type="scientific">Ranitomeya imitator</name>
    <name type="common">mimic poison frog</name>
    <dbReference type="NCBI Taxonomy" id="111125"/>
    <lineage>
        <taxon>Eukaryota</taxon>
        <taxon>Metazoa</taxon>
        <taxon>Chordata</taxon>
        <taxon>Craniata</taxon>
        <taxon>Vertebrata</taxon>
        <taxon>Euteleostomi</taxon>
        <taxon>Amphibia</taxon>
        <taxon>Batrachia</taxon>
        <taxon>Anura</taxon>
        <taxon>Neobatrachia</taxon>
        <taxon>Hyloidea</taxon>
        <taxon>Dendrobatidae</taxon>
        <taxon>Dendrobatinae</taxon>
        <taxon>Ranitomeya</taxon>
    </lineage>
</organism>
<feature type="region of interest" description="Disordered" evidence="1">
    <location>
        <begin position="1"/>
        <end position="186"/>
    </location>
</feature>
<protein>
    <submittedName>
        <fullName evidence="2">Uncharacterized protein</fullName>
    </submittedName>
</protein>
<evidence type="ECO:0000313" key="3">
    <source>
        <dbReference type="Proteomes" id="UP001176940"/>
    </source>
</evidence>
<evidence type="ECO:0000313" key="2">
    <source>
        <dbReference type="EMBL" id="CAJ0916972.1"/>
    </source>
</evidence>
<sequence>MASRRITEGGLMEEVEAGMPQLAQGDLGGRPCSGRDDKESDQTGASERLSRRKARRSTYATKHSDQRKVQTKRKAGREKDSAGAVPYFGTGPPPKTKTPRKKTEKMEKLGSSKELQDHSSQKLSTAGGDDEGKMEAFSTSKPWTTDRNTHTDKSKQKETEPESTEHSQNKPLKLTLRPKQSTNPYTPAQAKIALRRRVLWRTENELQSNIAASMQPAANSMWAIKRIQALVDLWEGIECGHNRVEGQQEGELILINQFLSLGFKVKRKPSPSTTTVKHRPL</sequence>
<accession>A0ABN9KRV1</accession>
<dbReference type="EMBL" id="CAUEEQ010000448">
    <property type="protein sequence ID" value="CAJ0916972.1"/>
    <property type="molecule type" value="Genomic_DNA"/>
</dbReference>
<proteinExistence type="predicted"/>
<keyword evidence="3" id="KW-1185">Reference proteome</keyword>
<dbReference type="Proteomes" id="UP001176940">
    <property type="component" value="Unassembled WGS sequence"/>
</dbReference>
<feature type="compositionally biased region" description="Polar residues" evidence="1">
    <location>
        <begin position="137"/>
        <end position="146"/>
    </location>
</feature>
<comment type="caution">
    <text evidence="2">The sequence shown here is derived from an EMBL/GenBank/DDBJ whole genome shotgun (WGS) entry which is preliminary data.</text>
</comment>